<organism evidence="2 3">
    <name type="scientific">Trichonephila clavipes</name>
    <name type="common">Golden silk orbweaver</name>
    <name type="synonym">Nephila clavipes</name>
    <dbReference type="NCBI Taxonomy" id="2585209"/>
    <lineage>
        <taxon>Eukaryota</taxon>
        <taxon>Metazoa</taxon>
        <taxon>Ecdysozoa</taxon>
        <taxon>Arthropoda</taxon>
        <taxon>Chelicerata</taxon>
        <taxon>Arachnida</taxon>
        <taxon>Araneae</taxon>
        <taxon>Araneomorphae</taxon>
        <taxon>Entelegynae</taxon>
        <taxon>Araneoidea</taxon>
        <taxon>Nephilidae</taxon>
        <taxon>Trichonephila</taxon>
    </lineage>
</organism>
<feature type="compositionally biased region" description="Gly residues" evidence="1">
    <location>
        <begin position="75"/>
        <end position="89"/>
    </location>
</feature>
<gene>
    <name evidence="2" type="ORF">TNCV_211341</name>
</gene>
<evidence type="ECO:0000256" key="1">
    <source>
        <dbReference type="SAM" id="MobiDB-lite"/>
    </source>
</evidence>
<evidence type="ECO:0000313" key="2">
    <source>
        <dbReference type="EMBL" id="GFY20502.1"/>
    </source>
</evidence>
<feature type="region of interest" description="Disordered" evidence="1">
    <location>
        <begin position="57"/>
        <end position="89"/>
    </location>
</feature>
<dbReference type="EMBL" id="BMAU01021355">
    <property type="protein sequence ID" value="GFY20502.1"/>
    <property type="molecule type" value="Genomic_DNA"/>
</dbReference>
<keyword evidence="3" id="KW-1185">Reference proteome</keyword>
<reference evidence="2" key="1">
    <citation type="submission" date="2020-08" db="EMBL/GenBank/DDBJ databases">
        <title>Multicomponent nature underlies the extraordinary mechanical properties of spider dragline silk.</title>
        <authorList>
            <person name="Kono N."/>
            <person name="Nakamura H."/>
            <person name="Mori M."/>
            <person name="Yoshida Y."/>
            <person name="Ohtoshi R."/>
            <person name="Malay A.D."/>
            <person name="Moran D.A.P."/>
            <person name="Tomita M."/>
            <person name="Numata K."/>
            <person name="Arakawa K."/>
        </authorList>
    </citation>
    <scope>NUCLEOTIDE SEQUENCE</scope>
</reference>
<dbReference type="Proteomes" id="UP000887159">
    <property type="component" value="Unassembled WGS sequence"/>
</dbReference>
<name>A0A8X6T3D8_TRICX</name>
<comment type="caution">
    <text evidence="2">The sequence shown here is derived from an EMBL/GenBank/DDBJ whole genome shotgun (WGS) entry which is preliminary data.</text>
</comment>
<accession>A0A8X6T3D8</accession>
<sequence>MEKEKLNSWMLLCTLNDIEVEIDYNDIINNFAMTKARRKSLLYMYYDNRSDLLKNKDVEWKGNPSQSKTGKVRTDGGGCSGNSGEGLTI</sequence>
<evidence type="ECO:0000313" key="3">
    <source>
        <dbReference type="Proteomes" id="UP000887159"/>
    </source>
</evidence>
<proteinExistence type="predicted"/>
<protein>
    <submittedName>
        <fullName evidence="2">Uncharacterized protein</fullName>
    </submittedName>
</protein>
<dbReference type="AlphaFoldDB" id="A0A8X6T3D8"/>